<proteinExistence type="predicted"/>
<evidence type="ECO:0000256" key="5">
    <source>
        <dbReference type="SAM" id="MobiDB-lite"/>
    </source>
</evidence>
<feature type="DNA-binding region" description="H-T-H motif" evidence="4">
    <location>
        <begin position="45"/>
        <end position="64"/>
    </location>
</feature>
<dbReference type="PANTHER" id="PTHR30055:SF234">
    <property type="entry name" value="HTH-TYPE TRANSCRIPTIONAL REGULATOR BETI"/>
    <property type="match status" value="1"/>
</dbReference>
<evidence type="ECO:0000256" key="4">
    <source>
        <dbReference type="PROSITE-ProRule" id="PRU00335"/>
    </source>
</evidence>
<keyword evidence="2 4" id="KW-0238">DNA-binding</keyword>
<feature type="region of interest" description="Disordered" evidence="5">
    <location>
        <begin position="1"/>
        <end position="22"/>
    </location>
</feature>
<keyword evidence="3" id="KW-0804">Transcription</keyword>
<dbReference type="InterPro" id="IPR001647">
    <property type="entry name" value="HTH_TetR"/>
</dbReference>
<dbReference type="PROSITE" id="PS50977">
    <property type="entry name" value="HTH_TETR_2"/>
    <property type="match status" value="1"/>
</dbReference>
<dbReference type="Proteomes" id="UP000019146">
    <property type="component" value="Plasmid unnamed"/>
</dbReference>
<evidence type="ECO:0000256" key="2">
    <source>
        <dbReference type="ARBA" id="ARBA00023125"/>
    </source>
</evidence>
<keyword evidence="1" id="KW-0805">Transcription regulation</keyword>
<feature type="compositionally biased region" description="Basic residues" evidence="5">
    <location>
        <begin position="1"/>
        <end position="14"/>
    </location>
</feature>
<dbReference type="GeneID" id="69973530"/>
<dbReference type="AlphaFoldDB" id="A0A0P0RMB2"/>
<organism evidence="7 8">
    <name type="scientific">Paraburkholderia caribensis MBA4</name>
    <dbReference type="NCBI Taxonomy" id="1323664"/>
    <lineage>
        <taxon>Bacteria</taxon>
        <taxon>Pseudomonadati</taxon>
        <taxon>Pseudomonadota</taxon>
        <taxon>Betaproteobacteria</taxon>
        <taxon>Burkholderiales</taxon>
        <taxon>Burkholderiaceae</taxon>
        <taxon>Paraburkholderia</taxon>
    </lineage>
</organism>
<dbReference type="RefSeq" id="WP_035995030.1">
    <property type="nucleotide sequence ID" value="NZ_CP012748.1"/>
</dbReference>
<feature type="domain" description="HTH tetR-type" evidence="6">
    <location>
        <begin position="22"/>
        <end position="82"/>
    </location>
</feature>
<dbReference type="KEGG" id="bcai:K788_0001626"/>
<geneLocation type="plasmid" evidence="8"/>
<dbReference type="InterPro" id="IPR009057">
    <property type="entry name" value="Homeodomain-like_sf"/>
</dbReference>
<dbReference type="Gene3D" id="1.10.357.10">
    <property type="entry name" value="Tetracycline Repressor, domain 2"/>
    <property type="match status" value="1"/>
</dbReference>
<sequence length="208" mass="22870">MNERSPHKRLRPRKTPSQPRSEETVAAIIEAAAQILEAEGFDGFNTNAVAARAGVSIGSLYQYFPGKDALTVALIRREATRFHEDIAVALTKRSGKAGLEHLIGAAVRQQLQRPHLARLLDIEEGRPALRDELAKPELEQMATEVIKRAIPRHTHPEVAAGDLFAIVRGIVDAAGERGETDIENLEYRVRAAVFGYLSKTGAPKHARM</sequence>
<evidence type="ECO:0000259" key="6">
    <source>
        <dbReference type="PROSITE" id="PS50977"/>
    </source>
</evidence>
<protein>
    <submittedName>
        <fullName evidence="7">Transcriptional regulator, TetR family</fullName>
    </submittedName>
</protein>
<dbReference type="SUPFAM" id="SSF46689">
    <property type="entry name" value="Homeodomain-like"/>
    <property type="match status" value="1"/>
</dbReference>
<dbReference type="Pfam" id="PF00440">
    <property type="entry name" value="TetR_N"/>
    <property type="match status" value="1"/>
</dbReference>
<evidence type="ECO:0000256" key="1">
    <source>
        <dbReference type="ARBA" id="ARBA00023015"/>
    </source>
</evidence>
<dbReference type="PRINTS" id="PR00455">
    <property type="entry name" value="HTHTETR"/>
</dbReference>
<dbReference type="EMBL" id="CP012748">
    <property type="protein sequence ID" value="ALL70017.1"/>
    <property type="molecule type" value="Genomic_DNA"/>
</dbReference>
<dbReference type="InterPro" id="IPR050109">
    <property type="entry name" value="HTH-type_TetR-like_transc_reg"/>
</dbReference>
<evidence type="ECO:0000313" key="7">
    <source>
        <dbReference type="EMBL" id="ALL70017.1"/>
    </source>
</evidence>
<accession>A0A0P0RMB2</accession>
<evidence type="ECO:0000313" key="8">
    <source>
        <dbReference type="Proteomes" id="UP000019146"/>
    </source>
</evidence>
<name>A0A0P0RMB2_9BURK</name>
<dbReference type="PANTHER" id="PTHR30055">
    <property type="entry name" value="HTH-TYPE TRANSCRIPTIONAL REGULATOR RUTR"/>
    <property type="match status" value="1"/>
</dbReference>
<gene>
    <name evidence="7" type="ORF">K788_0001626</name>
</gene>
<keyword evidence="7" id="KW-0614">Plasmid</keyword>
<reference evidence="7 8" key="1">
    <citation type="journal article" date="2014" name="Genome Announc.">
        <title>Draft Genome Sequence of the Haloacid-Degrading Burkholderia caribensis Strain MBA4.</title>
        <authorList>
            <person name="Pan Y."/>
            <person name="Kong K.F."/>
            <person name="Tsang J.S."/>
        </authorList>
    </citation>
    <scope>NUCLEOTIDE SEQUENCE [LARGE SCALE GENOMIC DNA]</scope>
    <source>
        <strain evidence="7 8">MBA4</strain>
        <plasmid evidence="8">Plasmid</plasmid>
    </source>
</reference>
<dbReference type="GO" id="GO:0003700">
    <property type="term" value="F:DNA-binding transcription factor activity"/>
    <property type="evidence" value="ECO:0007669"/>
    <property type="project" value="TreeGrafter"/>
</dbReference>
<dbReference type="GO" id="GO:0000976">
    <property type="term" value="F:transcription cis-regulatory region binding"/>
    <property type="evidence" value="ECO:0007669"/>
    <property type="project" value="TreeGrafter"/>
</dbReference>
<evidence type="ECO:0000256" key="3">
    <source>
        <dbReference type="ARBA" id="ARBA00023163"/>
    </source>
</evidence>